<proteinExistence type="predicted"/>
<dbReference type="EMBL" id="FR872581">
    <property type="protein sequence ID" value="CCB87869.1"/>
    <property type="molecule type" value="Genomic_DNA"/>
</dbReference>
<organism evidence="1 2">
    <name type="scientific">Simkania negevensis (strain ATCC VR-1471 / DSM 27360 / Z)</name>
    <dbReference type="NCBI Taxonomy" id="331113"/>
    <lineage>
        <taxon>Bacteria</taxon>
        <taxon>Pseudomonadati</taxon>
        <taxon>Chlamydiota</taxon>
        <taxon>Chlamydiia</taxon>
        <taxon>Parachlamydiales</taxon>
        <taxon>Simkaniaceae</taxon>
        <taxon>Simkania</taxon>
    </lineage>
</organism>
<evidence type="ECO:0000313" key="2">
    <source>
        <dbReference type="Proteomes" id="UP000000496"/>
    </source>
</evidence>
<keyword evidence="1" id="KW-0614">Plasmid</keyword>
<accession>F8L323</accession>
<name>F8L323_SIMNZ</name>
<protein>
    <submittedName>
        <fullName evidence="1">Uncharacterized protein Rv0104/MT0113</fullName>
    </submittedName>
</protein>
<reference evidence="1 2" key="2">
    <citation type="journal article" date="2011" name="Mol. Biol. Evol.">
        <title>Unity in variety--the pan-genome of the Chlamydiae.</title>
        <authorList>
            <person name="Collingro A."/>
            <person name="Tischler P."/>
            <person name="Weinmaier T."/>
            <person name="Penz T."/>
            <person name="Heinz E."/>
            <person name="Brunham R.C."/>
            <person name="Read T.D."/>
            <person name="Bavoil P.M."/>
            <person name="Sachse K."/>
            <person name="Kahane S."/>
            <person name="Friedman M.G."/>
            <person name="Rattei T."/>
            <person name="Myers G.S."/>
            <person name="Horn M."/>
        </authorList>
    </citation>
    <scope>NUCLEOTIDE SEQUENCE [LARGE SCALE GENOMIC DNA]</scope>
    <source>
        <strain evidence="2">ATCC VR-1471 / Z</strain>
        <plasmid evidence="1 2">pSn</plasmid>
    </source>
</reference>
<dbReference type="SUPFAM" id="SSF51735">
    <property type="entry name" value="NAD(P)-binding Rossmann-fold domains"/>
    <property type="match status" value="1"/>
</dbReference>
<sequence length="361" mass="41366">MFTKAFQKGLKPQNLFVIGKCYSIDPIVYNQLNEDGVKVSPQSAYFNSYTAYDEEFDKHINEFFTSIIKKLDLKNFDKVIILDDGGFLIRIANEILPHTLENIVGIEQTSAGFNRLSKLNLFFPVINTARSWVKMKYESPIIINLALRKLHEKIEHLTPRPKNILIMGYGTLGQIIFSFLKDKYDISYFDANPSRSMFPSKQLNSRLSHFDLIIGSTGECSLSNQAFKYLKKPVVLASVSSSDREFDSLFLRKKISQTSNCHTDLCIQGITLLNCGFPVNFDDDYSAIDTDNFQLTRSLIFGAICQAYLTNVNTKGFLELDHQFQQALETELIKDNEYEKTDHFHNRGLKRARESSSEKIH</sequence>
<dbReference type="Gene3D" id="3.40.50.720">
    <property type="entry name" value="NAD(P)-binding Rossmann-like Domain"/>
    <property type="match status" value="1"/>
</dbReference>
<dbReference type="InterPro" id="IPR036291">
    <property type="entry name" value="NAD(P)-bd_dom_sf"/>
</dbReference>
<dbReference type="SUPFAM" id="SSF52283">
    <property type="entry name" value="Formate/glycerate dehydrogenase catalytic domain-like"/>
    <property type="match status" value="1"/>
</dbReference>
<dbReference type="eggNOG" id="COG0499">
    <property type="taxonomic scope" value="Bacteria"/>
</dbReference>
<dbReference type="HOGENOM" id="CLU_041783_1_0_0"/>
<dbReference type="Proteomes" id="UP000000496">
    <property type="component" value="Plasmid pSn"/>
</dbReference>
<evidence type="ECO:0000313" key="1">
    <source>
        <dbReference type="EMBL" id="CCB87869.1"/>
    </source>
</evidence>
<keyword evidence="2" id="KW-1185">Reference proteome</keyword>
<dbReference type="KEGG" id="sng:SNE_B25100"/>
<reference key="1">
    <citation type="journal article" date="2011" name="Mol. Biol. Evol.">
        <title>Unity in variety -- the pan-genome of the Chlamydiae.</title>
        <authorList>
            <person name="Collingro A."/>
            <person name="Tischler P."/>
            <person name="Weinmaier T."/>
            <person name="Penz T."/>
            <person name="Heinz E."/>
            <person name="Brunham R.C."/>
            <person name="Read T.D."/>
            <person name="Bavoil P.M."/>
            <person name="Sachse K."/>
            <person name="Kahane S."/>
            <person name="Friedman M.G."/>
            <person name="Rattei T."/>
            <person name="Myers G.S.A."/>
            <person name="Horn M."/>
        </authorList>
    </citation>
    <scope>NUCLEOTIDE SEQUENCE</scope>
    <source>
        <strain>Z</strain>
    </source>
</reference>
<gene>
    <name evidence="1" type="ordered locus">SNE_B25100</name>
</gene>
<dbReference type="InterPro" id="IPR042172">
    <property type="entry name" value="Adenosylhomocyst_ase-like_sf"/>
</dbReference>
<dbReference type="Gene3D" id="3.40.50.1480">
    <property type="entry name" value="Adenosylhomocysteinase-like"/>
    <property type="match status" value="1"/>
</dbReference>
<dbReference type="AlphaFoldDB" id="F8L323"/>
<geneLocation type="plasmid" evidence="1 2">
    <name>pSn</name>
</geneLocation>